<dbReference type="SUPFAM" id="SSF52058">
    <property type="entry name" value="L domain-like"/>
    <property type="match status" value="2"/>
</dbReference>
<dbReference type="InterPro" id="IPR003591">
    <property type="entry name" value="Leu-rich_rpt_typical-subtyp"/>
</dbReference>
<evidence type="ECO:0000256" key="1">
    <source>
        <dbReference type="ARBA" id="ARBA00022614"/>
    </source>
</evidence>
<keyword evidence="1" id="KW-0433">Leucine-rich repeat</keyword>
<sequence length="824" mass="94308">MKFHYKIVTVLAVFYGLTVRVRCDLETELGLFCQSNLPECKCEYYTGALSMDCSQMDIEDVPNFLGDKEHIHRLDLSNNKISSFPLELNELMTLTVLELSNNRIHTIAENALEGCVNLRFLYLNENNISNWVDINPNLLLQPAIHLEELSLAGNPLTSFTTVDQSYVLTSSSLKLLDLSDCKIAKIVGPVLDGLLNLEHLILSGNPLHMISDLKSPSLMAIDLSQCKLSYLHPTIFSKLPMLTYVNLSKNTKLSLTRNVGEYVKSDSLKRIDLSNCNMDAIELNGFPKLTTAVLRGNLIKHIDSQTFINNTDLENIDLSFNAIMQIGSGSFRKIKQLKHLDLSFNVIPKIERETFKHNDLLTSINLSRNYIDTLHRITVRSLTYLNMSWCGILHIEHDAFAEMHELIELDLSNNLIYDFPDSLQSESLQTLDLSMCRLSSINNETFRGFPQLSRINLSGNRFTTTFKAEYFDNNPYIQDVWLGDNPWRCDCRSVDFFHLYNYLIEIPAKVNDRALLKCNSPEDVFALTWDTACSAEWFSDDHAALGTAQKVWTYVMVSLLAFTGVTCLYMSVRRFIKGREFTRLEEERLRNLEAARNIMRENRIMLEQENQLNAPDPRESRPPCYEDAILMPRLDGSFASLNELNSKRLARRSTSTDNNEQLRNKNRCRSEEVMSNETKGNCLHFGFQVLSPRRQSRRAERLSVIRASVVPENTTRLRNENVAVSSPVANETTRQSSVSSDEELYDRLERLKIFDSTEGSPYTRRKHEVLAEQPNQRITDNDIEIIENYYSEEDDSSSSLESVDKSSAEDFAIISKNELVRSRV</sequence>
<feature type="compositionally biased region" description="Basic and acidic residues" evidence="4">
    <location>
        <begin position="660"/>
        <end position="672"/>
    </location>
</feature>
<dbReference type="Proteomes" id="UP001151699">
    <property type="component" value="Chromosome B"/>
</dbReference>
<dbReference type="SMART" id="SM00369">
    <property type="entry name" value="LRR_TYP"/>
    <property type="match status" value="9"/>
</dbReference>
<protein>
    <submittedName>
        <fullName evidence="7">Insulin-like growth factor-binding protein complex acid labile subunit</fullName>
    </submittedName>
</protein>
<keyword evidence="6" id="KW-0732">Signal</keyword>
<feature type="region of interest" description="Disordered" evidence="4">
    <location>
        <begin position="652"/>
        <end position="673"/>
    </location>
</feature>
<reference evidence="7" key="1">
    <citation type="submission" date="2022-07" db="EMBL/GenBank/DDBJ databases">
        <authorList>
            <person name="Trinca V."/>
            <person name="Uliana J.V.C."/>
            <person name="Torres T.T."/>
            <person name="Ward R.J."/>
            <person name="Monesi N."/>
        </authorList>
    </citation>
    <scope>NUCLEOTIDE SEQUENCE</scope>
    <source>
        <strain evidence="7">HSMRA1968</strain>
        <tissue evidence="7">Whole embryos</tissue>
    </source>
</reference>
<organism evidence="7 8">
    <name type="scientific">Pseudolycoriella hygida</name>
    <dbReference type="NCBI Taxonomy" id="35572"/>
    <lineage>
        <taxon>Eukaryota</taxon>
        <taxon>Metazoa</taxon>
        <taxon>Ecdysozoa</taxon>
        <taxon>Arthropoda</taxon>
        <taxon>Hexapoda</taxon>
        <taxon>Insecta</taxon>
        <taxon>Pterygota</taxon>
        <taxon>Neoptera</taxon>
        <taxon>Endopterygota</taxon>
        <taxon>Diptera</taxon>
        <taxon>Nematocera</taxon>
        <taxon>Sciaroidea</taxon>
        <taxon>Sciaridae</taxon>
        <taxon>Pseudolycoriella</taxon>
    </lineage>
</organism>
<dbReference type="PANTHER" id="PTHR24366:SF168">
    <property type="entry name" value="GH22922P-RELATED"/>
    <property type="match status" value="1"/>
</dbReference>
<feature type="signal peptide" evidence="6">
    <location>
        <begin position="1"/>
        <end position="23"/>
    </location>
</feature>
<dbReference type="Gene3D" id="3.80.10.10">
    <property type="entry name" value="Ribonuclease Inhibitor"/>
    <property type="match status" value="4"/>
</dbReference>
<accession>A0A9Q0N282</accession>
<dbReference type="SMART" id="SM00365">
    <property type="entry name" value="LRR_SD22"/>
    <property type="match status" value="6"/>
</dbReference>
<evidence type="ECO:0000256" key="2">
    <source>
        <dbReference type="ARBA" id="ARBA00022737"/>
    </source>
</evidence>
<feature type="coiled-coil region" evidence="3">
    <location>
        <begin position="582"/>
        <end position="609"/>
    </location>
</feature>
<dbReference type="Pfam" id="PF13855">
    <property type="entry name" value="LRR_8"/>
    <property type="match status" value="3"/>
</dbReference>
<proteinExistence type="predicted"/>
<evidence type="ECO:0000256" key="4">
    <source>
        <dbReference type="SAM" id="MobiDB-lite"/>
    </source>
</evidence>
<keyword evidence="2" id="KW-0677">Repeat</keyword>
<evidence type="ECO:0000313" key="7">
    <source>
        <dbReference type="EMBL" id="KAJ6642290.1"/>
    </source>
</evidence>
<evidence type="ECO:0000256" key="5">
    <source>
        <dbReference type="SAM" id="Phobius"/>
    </source>
</evidence>
<feature type="transmembrane region" description="Helical" evidence="5">
    <location>
        <begin position="551"/>
        <end position="572"/>
    </location>
</feature>
<feature type="chain" id="PRO_5040344743" evidence="6">
    <location>
        <begin position="24"/>
        <end position="824"/>
    </location>
</feature>
<keyword evidence="5" id="KW-0472">Membrane</keyword>
<evidence type="ECO:0000313" key="8">
    <source>
        <dbReference type="Proteomes" id="UP001151699"/>
    </source>
</evidence>
<dbReference type="InterPro" id="IPR001611">
    <property type="entry name" value="Leu-rich_rpt"/>
</dbReference>
<keyword evidence="8" id="KW-1185">Reference proteome</keyword>
<dbReference type="PANTHER" id="PTHR24366">
    <property type="entry name" value="IG(IMMUNOGLOBULIN) AND LRR(LEUCINE RICH REPEAT) DOMAINS"/>
    <property type="match status" value="1"/>
</dbReference>
<dbReference type="EMBL" id="WJQU01000002">
    <property type="protein sequence ID" value="KAJ6642290.1"/>
    <property type="molecule type" value="Genomic_DNA"/>
</dbReference>
<dbReference type="AlphaFoldDB" id="A0A9Q0N282"/>
<keyword evidence="3" id="KW-0175">Coiled coil</keyword>
<dbReference type="OrthoDB" id="1574204at2759"/>
<dbReference type="PROSITE" id="PS51450">
    <property type="entry name" value="LRR"/>
    <property type="match status" value="7"/>
</dbReference>
<dbReference type="InterPro" id="IPR032675">
    <property type="entry name" value="LRR_dom_sf"/>
</dbReference>
<comment type="caution">
    <text evidence="7">The sequence shown here is derived from an EMBL/GenBank/DDBJ whole genome shotgun (WGS) entry which is preliminary data.</text>
</comment>
<evidence type="ECO:0000256" key="3">
    <source>
        <dbReference type="SAM" id="Coils"/>
    </source>
</evidence>
<evidence type="ECO:0000256" key="6">
    <source>
        <dbReference type="SAM" id="SignalP"/>
    </source>
</evidence>
<keyword evidence="5" id="KW-1133">Transmembrane helix</keyword>
<keyword evidence="5" id="KW-0812">Transmembrane</keyword>
<gene>
    <name evidence="7" type="primary">IGFALS_1</name>
    <name evidence="7" type="ORF">Bhyg_07237</name>
</gene>
<name>A0A9Q0N282_9DIPT</name>